<evidence type="ECO:0000313" key="1">
    <source>
        <dbReference type="EMBL" id="RST59712.1"/>
    </source>
</evidence>
<organism evidence="1 2">
    <name type="scientific">Siminovitchia terrae</name>
    <name type="common">Bacillus terrae</name>
    <dbReference type="NCBI Taxonomy" id="1914933"/>
    <lineage>
        <taxon>Bacteria</taxon>
        <taxon>Bacillati</taxon>
        <taxon>Bacillota</taxon>
        <taxon>Bacilli</taxon>
        <taxon>Bacillales</taxon>
        <taxon>Bacillaceae</taxon>
        <taxon>Siminovitchia</taxon>
    </lineage>
</organism>
<dbReference type="Pfam" id="PF04630">
    <property type="entry name" value="Phage_TTP_1"/>
    <property type="match status" value="1"/>
</dbReference>
<sequence length="200" mass="21820">MKMAAEKKKTGGTIGIDKFYYAIQTVDTEETVSYGEKVRVPYAQSVNIETEQEIAKAYGDNKVAEMAVSTGSTSLEMQFHAIPIEDRVALLGLEQDEDGLVIQRSQTNPPYVAVCLEKTTTDGAELLGLTKGMFMLPATEAQTKEDSLEFGSDTLSGEFAGRTYDDAAIVRIRVGKSDDAKRQKFEKMVFNPAGTVPEGV</sequence>
<proteinExistence type="predicted"/>
<dbReference type="Proteomes" id="UP000287296">
    <property type="component" value="Unassembled WGS sequence"/>
</dbReference>
<dbReference type="InterPro" id="IPR006724">
    <property type="entry name" value="Phage_TTP"/>
</dbReference>
<name>A0A429X8K2_SIMTE</name>
<dbReference type="NCBIfam" id="TIGR01603">
    <property type="entry name" value="maj_tail_phi13"/>
    <property type="match status" value="1"/>
</dbReference>
<evidence type="ECO:0000313" key="2">
    <source>
        <dbReference type="Proteomes" id="UP000287296"/>
    </source>
</evidence>
<dbReference type="InterPro" id="IPR006490">
    <property type="entry name" value="Maj_tail_phi13"/>
</dbReference>
<comment type="caution">
    <text evidence="1">The sequence shown here is derived from an EMBL/GenBank/DDBJ whole genome shotgun (WGS) entry which is preliminary data.</text>
</comment>
<gene>
    <name evidence="1" type="ORF">D5F11_011460</name>
</gene>
<protein>
    <submittedName>
        <fullName evidence="1">Phage tail protein</fullName>
    </submittedName>
</protein>
<reference evidence="1 2" key="1">
    <citation type="submission" date="2018-12" db="EMBL/GenBank/DDBJ databases">
        <authorList>
            <person name="Sun L."/>
            <person name="Chen Z."/>
        </authorList>
    </citation>
    <scope>NUCLEOTIDE SEQUENCE [LARGE SCALE GENOMIC DNA]</scope>
    <source>
        <strain evidence="1 2">LMG 29736</strain>
    </source>
</reference>
<dbReference type="EMBL" id="QYTW02000009">
    <property type="protein sequence ID" value="RST59712.1"/>
    <property type="molecule type" value="Genomic_DNA"/>
</dbReference>
<dbReference type="OrthoDB" id="2843358at2"/>
<accession>A0A429X8K2</accession>
<dbReference type="AlphaFoldDB" id="A0A429X8K2"/>